<reference evidence="20" key="1">
    <citation type="submission" date="2014-04" db="EMBL/GenBank/DDBJ databases">
        <title>Evolutionary Origins and Diversification of the Mycorrhizal Mutualists.</title>
        <authorList>
            <consortium name="DOE Joint Genome Institute"/>
            <consortium name="Mycorrhizal Genomics Consortium"/>
            <person name="Kohler A."/>
            <person name="Kuo A."/>
            <person name="Nagy L.G."/>
            <person name="Floudas D."/>
            <person name="Copeland A."/>
            <person name="Barry K.W."/>
            <person name="Cichocki N."/>
            <person name="Veneault-Fourrey C."/>
            <person name="LaButti K."/>
            <person name="Lindquist E.A."/>
            <person name="Lipzen A."/>
            <person name="Lundell T."/>
            <person name="Morin E."/>
            <person name="Murat C."/>
            <person name="Riley R."/>
            <person name="Ohm R."/>
            <person name="Sun H."/>
            <person name="Tunlid A."/>
            <person name="Henrissat B."/>
            <person name="Grigoriev I.V."/>
            <person name="Hibbett D.S."/>
            <person name="Martin F."/>
        </authorList>
    </citation>
    <scope>NUCLEOTIDE SEQUENCE [LARGE SCALE GENOMIC DNA]</scope>
    <source>
        <strain evidence="20">FD-334 SS-4</strain>
    </source>
</reference>
<comment type="cofactor">
    <cofactor evidence="13">
        <name>heme b</name>
        <dbReference type="ChEBI" id="CHEBI:60344"/>
    </cofactor>
    <text evidence="13">Binds 1 heme b (iron(II)-protoporphyrin IX) group per subunit.</text>
</comment>
<dbReference type="GO" id="GO:0020037">
    <property type="term" value="F:heme binding"/>
    <property type="evidence" value="ECO:0007669"/>
    <property type="project" value="UniProtKB-UniRule"/>
</dbReference>
<feature type="binding site" evidence="13">
    <location>
        <position position="90"/>
    </location>
    <ligand>
        <name>Ca(2+)</name>
        <dbReference type="ChEBI" id="CHEBI:29108"/>
        <label>1</label>
    </ligand>
</feature>
<evidence type="ECO:0000256" key="15">
    <source>
        <dbReference type="PIRSR" id="PIRSR601621-4"/>
    </source>
</evidence>
<evidence type="ECO:0000256" key="3">
    <source>
        <dbReference type="ARBA" id="ARBA00022559"/>
    </source>
</evidence>
<dbReference type="Pfam" id="PF11895">
    <property type="entry name" value="Peroxidase_ext"/>
    <property type="match status" value="1"/>
</dbReference>
<comment type="similarity">
    <text evidence="1 16">Belongs to the peroxidase family. Ligninase subfamily.</text>
</comment>
<dbReference type="GO" id="GO:0046872">
    <property type="term" value="F:metal ion binding"/>
    <property type="evidence" value="ECO:0007669"/>
    <property type="project" value="UniProtKB-UniRule"/>
</dbReference>
<evidence type="ECO:0000313" key="19">
    <source>
        <dbReference type="EMBL" id="KJA16301.1"/>
    </source>
</evidence>
<evidence type="ECO:0000313" key="20">
    <source>
        <dbReference type="Proteomes" id="UP000054270"/>
    </source>
</evidence>
<evidence type="ECO:0000256" key="17">
    <source>
        <dbReference type="SAM" id="MobiDB-lite"/>
    </source>
</evidence>
<dbReference type="InterPro" id="IPR044831">
    <property type="entry name" value="Ccp1-like"/>
</dbReference>
<feature type="disulfide bond" evidence="15">
    <location>
        <begin position="60"/>
        <end position="142"/>
    </location>
</feature>
<protein>
    <recommendedName>
        <fullName evidence="16">Peroxidase</fullName>
        <ecNumber evidence="16">1.11.1.-</ecNumber>
    </recommendedName>
</protein>
<dbReference type="InterPro" id="IPR001621">
    <property type="entry name" value="Ligninase"/>
</dbReference>
<feature type="binding site" evidence="13">
    <location>
        <position position="88"/>
    </location>
    <ligand>
        <name>Ca(2+)</name>
        <dbReference type="ChEBI" id="CHEBI:29108"/>
        <label>1</label>
    </ligand>
</feature>
<keyword evidence="11" id="KW-0376">Hydrogen peroxide</keyword>
<dbReference type="EMBL" id="KN817624">
    <property type="protein sequence ID" value="KJA16301.1"/>
    <property type="molecule type" value="Genomic_DNA"/>
</dbReference>
<feature type="binding site" evidence="13">
    <location>
        <position position="199"/>
    </location>
    <ligand>
        <name>Ca(2+)</name>
        <dbReference type="ChEBI" id="CHEBI:29108"/>
        <label>2</label>
    </ligand>
</feature>
<evidence type="ECO:0000256" key="2">
    <source>
        <dbReference type="ARBA" id="ARBA00022525"/>
    </source>
</evidence>
<evidence type="ECO:0000256" key="1">
    <source>
        <dbReference type="ARBA" id="ARBA00006089"/>
    </source>
</evidence>
<feature type="binding site" evidence="13">
    <location>
        <position position="223"/>
    </location>
    <ligand>
        <name>Ca(2+)</name>
        <dbReference type="ChEBI" id="CHEBI:29108"/>
        <label>2</label>
    </ligand>
</feature>
<dbReference type="GO" id="GO:0034599">
    <property type="term" value="P:cellular response to oxidative stress"/>
    <property type="evidence" value="ECO:0007669"/>
    <property type="project" value="InterPro"/>
</dbReference>
<evidence type="ECO:0000256" key="7">
    <source>
        <dbReference type="ARBA" id="ARBA00022837"/>
    </source>
</evidence>
<feature type="binding site" evidence="13">
    <location>
        <position position="218"/>
    </location>
    <ligand>
        <name>Ca(2+)</name>
        <dbReference type="ChEBI" id="CHEBI:29108"/>
        <label>2</label>
    </ligand>
</feature>
<feature type="disulfide bond" evidence="15">
    <location>
        <begin position="29"/>
        <end position="42"/>
    </location>
</feature>
<dbReference type="GO" id="GO:0000302">
    <property type="term" value="P:response to reactive oxygen species"/>
    <property type="evidence" value="ECO:0007669"/>
    <property type="project" value="TreeGrafter"/>
</dbReference>
<feature type="region of interest" description="Disordered" evidence="17">
    <location>
        <begin position="347"/>
        <end position="372"/>
    </location>
</feature>
<dbReference type="InterPro" id="IPR019794">
    <property type="entry name" value="Peroxidases_AS"/>
</dbReference>
<dbReference type="GO" id="GO:0042744">
    <property type="term" value="P:hydrogen peroxide catabolic process"/>
    <property type="evidence" value="ECO:0007669"/>
    <property type="project" value="UniProtKB-KW"/>
</dbReference>
<keyword evidence="6 16" id="KW-0732">Signal</keyword>
<dbReference type="Gene3D" id="1.10.520.10">
    <property type="match status" value="1"/>
</dbReference>
<evidence type="ECO:0000256" key="11">
    <source>
        <dbReference type="ARBA" id="ARBA00023324"/>
    </source>
</evidence>
<keyword evidence="15" id="KW-1015">Disulfide bond</keyword>
<evidence type="ECO:0000256" key="9">
    <source>
        <dbReference type="ARBA" id="ARBA00023004"/>
    </source>
</evidence>
<dbReference type="OMA" id="HDAATWD"/>
<feature type="binding site" evidence="13">
    <location>
        <position position="86"/>
    </location>
    <ligand>
        <name>Ca(2+)</name>
        <dbReference type="ChEBI" id="CHEBI:29108"/>
        <label>1</label>
    </ligand>
</feature>
<dbReference type="InterPro" id="IPR010255">
    <property type="entry name" value="Haem_peroxidase_sf"/>
</dbReference>
<feature type="chain" id="PRO_5006986422" description="Peroxidase" evidence="16">
    <location>
        <begin position="22"/>
        <end position="372"/>
    </location>
</feature>
<dbReference type="PROSITE" id="PS00436">
    <property type="entry name" value="PEROXIDASE_2"/>
    <property type="match status" value="1"/>
</dbReference>
<evidence type="ECO:0000256" key="4">
    <source>
        <dbReference type="ARBA" id="ARBA00022617"/>
    </source>
</evidence>
<evidence type="ECO:0000256" key="10">
    <source>
        <dbReference type="ARBA" id="ARBA00023180"/>
    </source>
</evidence>
<dbReference type="PROSITE" id="PS50873">
    <property type="entry name" value="PEROXIDASE_4"/>
    <property type="match status" value="1"/>
</dbReference>
<keyword evidence="3 16" id="KW-0575">Peroxidase</keyword>
<dbReference type="InterPro" id="IPR002016">
    <property type="entry name" value="Haem_peroxidase"/>
</dbReference>
<keyword evidence="7 13" id="KW-0106">Calcium</keyword>
<dbReference type="InterPro" id="IPR024589">
    <property type="entry name" value="Ligninase_C"/>
</dbReference>
<dbReference type="PANTHER" id="PTHR31356:SF66">
    <property type="entry name" value="CATALASE-PEROXIDASE"/>
    <property type="match status" value="1"/>
</dbReference>
<feature type="binding site" evidence="13">
    <location>
        <position position="216"/>
    </location>
    <ligand>
        <name>Ca(2+)</name>
        <dbReference type="ChEBI" id="CHEBI:29108"/>
        <label>2</label>
    </ligand>
</feature>
<evidence type="ECO:0000256" key="16">
    <source>
        <dbReference type="RuleBase" id="RU363051"/>
    </source>
</evidence>
<feature type="site" description="Transition state stabilizer" evidence="14">
    <location>
        <position position="69"/>
    </location>
</feature>
<feature type="domain" description="Plant heme peroxidase family profile" evidence="18">
    <location>
        <begin position="64"/>
        <end position="312"/>
    </location>
</feature>
<feature type="disulfide bond" evidence="15">
    <location>
        <begin position="272"/>
        <end position="338"/>
    </location>
</feature>
<name>A0A0D2NI68_HYPSF</name>
<feature type="active site" description="Proton acceptor" evidence="12">
    <location>
        <position position="73"/>
    </location>
</feature>
<dbReference type="GO" id="GO:0004601">
    <property type="term" value="F:peroxidase activity"/>
    <property type="evidence" value="ECO:0007669"/>
    <property type="project" value="UniProtKB-KW"/>
</dbReference>
<keyword evidence="5 13" id="KW-0479">Metal-binding</keyword>
<organism evidence="19 20">
    <name type="scientific">Hypholoma sublateritium (strain FD-334 SS-4)</name>
    <dbReference type="NCBI Taxonomy" id="945553"/>
    <lineage>
        <taxon>Eukaryota</taxon>
        <taxon>Fungi</taxon>
        <taxon>Dikarya</taxon>
        <taxon>Basidiomycota</taxon>
        <taxon>Agaricomycotina</taxon>
        <taxon>Agaricomycetes</taxon>
        <taxon>Agaricomycetidae</taxon>
        <taxon>Agaricales</taxon>
        <taxon>Agaricineae</taxon>
        <taxon>Strophariaceae</taxon>
        <taxon>Hypholoma</taxon>
    </lineage>
</organism>
<keyword evidence="10" id="KW-0325">Glycoprotein</keyword>
<dbReference type="PANTHER" id="PTHR31356">
    <property type="entry name" value="THYLAKOID LUMENAL 29 KDA PROTEIN, CHLOROPLASTIC-RELATED"/>
    <property type="match status" value="1"/>
</dbReference>
<evidence type="ECO:0000256" key="8">
    <source>
        <dbReference type="ARBA" id="ARBA00023002"/>
    </source>
</evidence>
<dbReference type="Proteomes" id="UP000054270">
    <property type="component" value="Unassembled WGS sequence"/>
</dbReference>
<keyword evidence="4 13" id="KW-0349">Heme</keyword>
<evidence type="ECO:0000256" key="12">
    <source>
        <dbReference type="PIRSR" id="PIRSR601621-1"/>
    </source>
</evidence>
<dbReference type="AlphaFoldDB" id="A0A0D2NI68"/>
<dbReference type="EC" id="1.11.1.-" evidence="16"/>
<proteinExistence type="inferred from homology"/>
<dbReference type="STRING" id="945553.A0A0D2NI68"/>
<evidence type="ECO:0000256" key="5">
    <source>
        <dbReference type="ARBA" id="ARBA00022723"/>
    </source>
</evidence>
<evidence type="ECO:0000256" key="13">
    <source>
        <dbReference type="PIRSR" id="PIRSR601621-2"/>
    </source>
</evidence>
<dbReference type="OrthoDB" id="2113341at2759"/>
<evidence type="ECO:0000259" key="18">
    <source>
        <dbReference type="PROSITE" id="PS50873"/>
    </source>
</evidence>
<gene>
    <name evidence="19" type="ORF">HYPSUDRAFT_207174</name>
</gene>
<feature type="binding site" description="axial binding residue" evidence="13">
    <location>
        <position position="198"/>
    </location>
    <ligand>
        <name>heme b</name>
        <dbReference type="ChEBI" id="CHEBI:60344"/>
    </ligand>
    <ligandPart>
        <name>Fe</name>
        <dbReference type="ChEBI" id="CHEBI:18248"/>
    </ligandPart>
</feature>
<dbReference type="Pfam" id="PF00141">
    <property type="entry name" value="peroxidase"/>
    <property type="match status" value="1"/>
</dbReference>
<feature type="binding site" evidence="13">
    <location>
        <position position="74"/>
    </location>
    <ligand>
        <name>Ca(2+)</name>
        <dbReference type="ChEBI" id="CHEBI:29108"/>
        <label>1</label>
    </ligand>
</feature>
<dbReference type="Gene3D" id="1.10.420.10">
    <property type="entry name" value="Peroxidase, domain 2"/>
    <property type="match status" value="1"/>
</dbReference>
<feature type="signal peptide" evidence="16">
    <location>
        <begin position="1"/>
        <end position="21"/>
    </location>
</feature>
<comment type="cofactor">
    <cofactor evidence="13 16">
        <name>Ca(2+)</name>
        <dbReference type="ChEBI" id="CHEBI:29108"/>
    </cofactor>
    <text evidence="13 16">Binds 2 calcium ions per subunit.</text>
</comment>
<evidence type="ECO:0000256" key="6">
    <source>
        <dbReference type="ARBA" id="ARBA00022729"/>
    </source>
</evidence>
<keyword evidence="2" id="KW-0964">Secreted</keyword>
<feature type="disulfide bond" evidence="15">
    <location>
        <begin position="41"/>
        <end position="308"/>
    </location>
</feature>
<dbReference type="SUPFAM" id="SSF48113">
    <property type="entry name" value="Heme-dependent peroxidases"/>
    <property type="match status" value="1"/>
</dbReference>
<dbReference type="PRINTS" id="PR00458">
    <property type="entry name" value="PEROXIDASE"/>
</dbReference>
<keyword evidence="20" id="KW-1185">Reference proteome</keyword>
<accession>A0A0D2NI68</accession>
<sequence>MVFNIALSAFVLALPLLLVDAASTKRSMCSDGRSAAANSACCAVFPVVEDIVDNLFTNECGDSAHGALRLLFHDAIGISPTAGGGGADGSIATFNATELTFPANLGIDDILDDLGPFLLKHSNVLSAGDFIQLAGAVSLVQCPGAPRIPFFMGRPAPVAASPPNLVPQPTDDITTILDRFGSVGFSPAEVVAVVGGSHSVAGADDVVPNFEGVPFDQTPAQFDTQIFVDVLLRGTAFTDGQGAQSGESETAVAGTVRLQSDGLLARDPRTACTWQSFVNQQSKMAQAFGEAVLKLSFLGQNQHELTDCSEVIPQAIALKTGAATFPPGKTVKDIELSCNDAKFPNLRTQPGPATTVSPIPQAVSTSTAAPAS</sequence>
<keyword evidence="9 13" id="KW-0408">Iron</keyword>
<dbReference type="PRINTS" id="PR00462">
    <property type="entry name" value="LIGNINASE"/>
</dbReference>
<keyword evidence="8 16" id="KW-0560">Oxidoreductase</keyword>
<evidence type="ECO:0000256" key="14">
    <source>
        <dbReference type="PIRSR" id="PIRSR601621-3"/>
    </source>
</evidence>